<dbReference type="RefSeq" id="WP_245733101.1">
    <property type="nucleotide sequence ID" value="NZ_FOGT01000009.1"/>
</dbReference>
<feature type="domain" description="SET" evidence="1">
    <location>
        <begin position="1"/>
        <end position="106"/>
    </location>
</feature>
<dbReference type="AlphaFoldDB" id="A0A1H9V2Z7"/>
<dbReference type="EMBL" id="FOGT01000009">
    <property type="protein sequence ID" value="SES16200.1"/>
    <property type="molecule type" value="Genomic_DNA"/>
</dbReference>
<evidence type="ECO:0000313" key="2">
    <source>
        <dbReference type="EMBL" id="SES16200.1"/>
    </source>
</evidence>
<reference evidence="3" key="1">
    <citation type="submission" date="2016-10" db="EMBL/GenBank/DDBJ databases">
        <authorList>
            <person name="Varghese N."/>
            <person name="Submissions S."/>
        </authorList>
    </citation>
    <scope>NUCLEOTIDE SEQUENCE [LARGE SCALE GENOMIC DNA]</scope>
    <source>
        <strain evidence="3">S9</strain>
    </source>
</reference>
<dbReference type="PROSITE" id="PS50280">
    <property type="entry name" value="SET"/>
    <property type="match status" value="1"/>
</dbReference>
<dbReference type="PANTHER" id="PTHR12197">
    <property type="entry name" value="HISTONE-LYSINE N-METHYLTRANSFERASE SMYD"/>
    <property type="match status" value="1"/>
</dbReference>
<keyword evidence="3" id="KW-1185">Reference proteome</keyword>
<dbReference type="GO" id="GO:0062122">
    <property type="term" value="F:histone H3K37 methyltransferase activity"/>
    <property type="evidence" value="ECO:0007669"/>
    <property type="project" value="InterPro"/>
</dbReference>
<dbReference type="SUPFAM" id="SSF82199">
    <property type="entry name" value="SET domain"/>
    <property type="match status" value="1"/>
</dbReference>
<dbReference type="STRING" id="1601833.SAMN05518684_109131"/>
<evidence type="ECO:0000259" key="1">
    <source>
        <dbReference type="PROSITE" id="PS50280"/>
    </source>
</evidence>
<dbReference type="Proteomes" id="UP000198571">
    <property type="component" value="Unassembled WGS sequence"/>
</dbReference>
<evidence type="ECO:0000313" key="3">
    <source>
        <dbReference type="Proteomes" id="UP000198571"/>
    </source>
</evidence>
<dbReference type="Gene3D" id="2.170.270.10">
    <property type="entry name" value="SET domain"/>
    <property type="match status" value="1"/>
</dbReference>
<dbReference type="CDD" id="cd10540">
    <property type="entry name" value="SET_SpSet7-like"/>
    <property type="match status" value="1"/>
</dbReference>
<accession>A0A1H9V2Z7</accession>
<dbReference type="InterPro" id="IPR046341">
    <property type="entry name" value="SET_dom_sf"/>
</dbReference>
<dbReference type="InterPro" id="IPR050869">
    <property type="entry name" value="H3K4_H4K5_MeTrfase"/>
</dbReference>
<name>A0A1H9V2Z7_9BACI</name>
<gene>
    <name evidence="2" type="ORF">SAMN05518684_109131</name>
</gene>
<proteinExistence type="predicted"/>
<organism evidence="2 3">
    <name type="scientific">Salipaludibacillus aurantiacus</name>
    <dbReference type="NCBI Taxonomy" id="1601833"/>
    <lineage>
        <taxon>Bacteria</taxon>
        <taxon>Bacillati</taxon>
        <taxon>Bacillota</taxon>
        <taxon>Bacilli</taxon>
        <taxon>Bacillales</taxon>
        <taxon>Bacillaceae</taxon>
    </lineage>
</organism>
<dbReference type="Pfam" id="PF00856">
    <property type="entry name" value="SET"/>
    <property type="match status" value="1"/>
</dbReference>
<sequence>MLEVKQSTEKGRGVFTLKSFKKGEIIEKAPVIIIPKSELRAIMTTVLVDYFFQWGREGAIALGYGSLYNHSYKPNAVFILNREDNCILFRALRDIAPGEEVTINYKGKPDRKLPVPFKVVE</sequence>
<protein>
    <recommendedName>
        <fullName evidence="1">SET domain-containing protein</fullName>
    </recommendedName>
</protein>
<dbReference type="InterPro" id="IPR009207">
    <property type="entry name" value="SET7_MeTrfase"/>
</dbReference>
<dbReference type="PIRSF" id="PIRSF022536">
    <property type="entry name" value="A612L_SET"/>
    <property type="match status" value="1"/>
</dbReference>
<dbReference type="SMART" id="SM00317">
    <property type="entry name" value="SET"/>
    <property type="match status" value="1"/>
</dbReference>
<dbReference type="InterPro" id="IPR001214">
    <property type="entry name" value="SET_dom"/>
</dbReference>